<sequence length="65" mass="6874">MALSKSQLKTRIINEMKAQGANETGSFSWVEKMAEAISNAVVDEIQANAQVPVTGGSSAGTYKVE</sequence>
<proteinExistence type="predicted"/>
<dbReference type="Proteomes" id="UP001445268">
    <property type="component" value="Chromosome"/>
</dbReference>
<accession>A0ABZ3E7Y8</accession>
<organism evidence="1 2">
    <name type="scientific">Marinobacter alkaliphilus</name>
    <dbReference type="NCBI Taxonomy" id="254719"/>
    <lineage>
        <taxon>Bacteria</taxon>
        <taxon>Pseudomonadati</taxon>
        <taxon>Pseudomonadota</taxon>
        <taxon>Gammaproteobacteria</taxon>
        <taxon>Pseudomonadales</taxon>
        <taxon>Marinobacteraceae</taxon>
        <taxon>Marinobacter</taxon>
    </lineage>
</organism>
<protein>
    <submittedName>
        <fullName evidence="1">Uncharacterized protein</fullName>
    </submittedName>
</protein>
<dbReference type="EMBL" id="CP152380">
    <property type="protein sequence ID" value="XAF55096.1"/>
    <property type="molecule type" value="Genomic_DNA"/>
</dbReference>
<dbReference type="RefSeq" id="WP_342632128.1">
    <property type="nucleotide sequence ID" value="NZ_CP152380.1"/>
</dbReference>
<name>A0ABZ3E7Y8_9GAMM</name>
<keyword evidence="2" id="KW-1185">Reference proteome</keyword>
<evidence type="ECO:0000313" key="1">
    <source>
        <dbReference type="EMBL" id="XAF55096.1"/>
    </source>
</evidence>
<reference evidence="1 2" key="1">
    <citation type="submission" date="2024-04" db="EMBL/GenBank/DDBJ databases">
        <title>Marinobacter sp. SBY-1.</title>
        <authorList>
            <person name="Pan C."/>
        </authorList>
    </citation>
    <scope>NUCLEOTIDE SEQUENCE [LARGE SCALE GENOMIC DNA]</scope>
    <source>
        <strain evidence="1 2">SBY-1</strain>
    </source>
</reference>
<gene>
    <name evidence="1" type="ORF">AAGT77_05990</name>
</gene>
<evidence type="ECO:0000313" key="2">
    <source>
        <dbReference type="Proteomes" id="UP001445268"/>
    </source>
</evidence>